<dbReference type="SMART" id="SM01340">
    <property type="entry name" value="DNA_mis_repair"/>
    <property type="match status" value="1"/>
</dbReference>
<dbReference type="PANTHER" id="PTHR10073:SF12">
    <property type="entry name" value="DNA MISMATCH REPAIR PROTEIN MLH1"/>
    <property type="match status" value="1"/>
</dbReference>
<dbReference type="Pfam" id="PF13589">
    <property type="entry name" value="HATPase_c_3"/>
    <property type="match status" value="1"/>
</dbReference>
<dbReference type="OrthoDB" id="9763467at2"/>
<dbReference type="SUPFAM" id="SSF54211">
    <property type="entry name" value="Ribosomal protein S5 domain 2-like"/>
    <property type="match status" value="1"/>
</dbReference>
<dbReference type="InterPro" id="IPR020667">
    <property type="entry name" value="DNA_mismatch_repair_MutL"/>
</dbReference>
<evidence type="ECO:0000259" key="8">
    <source>
        <dbReference type="SMART" id="SM01340"/>
    </source>
</evidence>
<dbReference type="InterPro" id="IPR037198">
    <property type="entry name" value="MutL_C_sf"/>
</dbReference>
<dbReference type="NCBIfam" id="TIGR00585">
    <property type="entry name" value="mutl"/>
    <property type="match status" value="1"/>
</dbReference>
<evidence type="ECO:0000259" key="7">
    <source>
        <dbReference type="SMART" id="SM00853"/>
    </source>
</evidence>
<feature type="domain" description="DNA mismatch repair protein S5" evidence="8">
    <location>
        <begin position="209"/>
        <end position="327"/>
    </location>
</feature>
<dbReference type="FunCoup" id="E8R0S6">
    <property type="interactions" value="231"/>
</dbReference>
<name>E8R0S6_ISOPI</name>
<dbReference type="Pfam" id="PF01119">
    <property type="entry name" value="DNA_mis_repair"/>
    <property type="match status" value="1"/>
</dbReference>
<dbReference type="InterPro" id="IPR002099">
    <property type="entry name" value="MutL/Mlh/PMS"/>
</dbReference>
<dbReference type="InterPro" id="IPR020568">
    <property type="entry name" value="Ribosomal_Su5_D2-typ_SF"/>
</dbReference>
<dbReference type="SUPFAM" id="SSF55874">
    <property type="entry name" value="ATPase domain of HSP90 chaperone/DNA topoisomerase II/histidine kinase"/>
    <property type="match status" value="1"/>
</dbReference>
<feature type="compositionally biased region" description="Low complexity" evidence="6">
    <location>
        <begin position="480"/>
        <end position="492"/>
    </location>
</feature>
<dbReference type="InterPro" id="IPR038973">
    <property type="entry name" value="MutL/Mlh/Pms-like"/>
</dbReference>
<sequence>MGIIRELSPSVINQIAAGEVVERPASVVKELLENAIDAGADRIEIAVERGGKDLIRVVDNGKGIAPDDLPLAFRPHATSKLREADDLQRIATLGFRGEALAAIAEISKVCCESRTAEAETGFRLRIDGGRAGAVEPCSCPVGTIMEVRHLFFNTPVRRTFLKSDATEAGHVAEMVTRLALAHPSVHFTSRSSGKVVFDLPATTCLTDRIAALFGRELADQLIGVEHDVPGVGLRGFVSHPSHSRSSSKFQYLFLNGRYVRDRSLQHALAEAYRGLLMVGRYPVAFLNLEVPLDQVDVNVHPTKIEVRFREAHLIYSALYSAIKQAFLKTDLHAKLQTRVTAFQVGSTSVAPALDWPTRASVSDWFSVPEEAAGSSVAAPAPCSSGSTSEAVDSLRPTRQAWGWSWSGDQAAMASGTAGVLERNGLDAPLASGPNQLQASPAPTSTFGLRSSEPLARRVDLPFAAESEAEGRRSNSDRVPIRSIPTSTSPPVSASGTGHSTDSTRHASSASHPRALQFHDSYLVAETPEGLMVIDQHALHERILFEEFKERLERGGVESQRLLIPETVELTPAEAAALTERLDLLAKLGIELSGFGGSTVLVHALPAQLKHVEADRLVRDLADHLLQRPLPPTPEGLMMDLLNMMACKAAIKAGQKLSPDEIDALLERRHLARDSHHCPHGRPTVLLLTKSDLEKQFGRV</sequence>
<dbReference type="eggNOG" id="COG0323">
    <property type="taxonomic scope" value="Bacteria"/>
</dbReference>
<dbReference type="SMART" id="SM00853">
    <property type="entry name" value="MutL_C"/>
    <property type="match status" value="1"/>
</dbReference>
<evidence type="ECO:0000313" key="9">
    <source>
        <dbReference type="EMBL" id="ADV62272.1"/>
    </source>
</evidence>
<proteinExistence type="inferred from homology"/>
<evidence type="ECO:0000256" key="4">
    <source>
        <dbReference type="ARBA" id="ARBA00023204"/>
    </source>
</evidence>
<gene>
    <name evidence="5" type="primary">mutL</name>
    <name evidence="9" type="ordered locus">Isop_1688</name>
</gene>
<dbReference type="InterPro" id="IPR013507">
    <property type="entry name" value="DNA_mismatch_S5_2-like"/>
</dbReference>
<feature type="compositionally biased region" description="Polar residues" evidence="6">
    <location>
        <begin position="432"/>
        <end position="448"/>
    </location>
</feature>
<dbReference type="Gene3D" id="3.30.230.10">
    <property type="match status" value="1"/>
</dbReference>
<dbReference type="SUPFAM" id="SSF118116">
    <property type="entry name" value="DNA mismatch repair protein MutL"/>
    <property type="match status" value="1"/>
</dbReference>
<dbReference type="InterPro" id="IPR036890">
    <property type="entry name" value="HATPase_C_sf"/>
</dbReference>
<dbReference type="Gene3D" id="3.30.1370.100">
    <property type="entry name" value="MutL, C-terminal domain, regulatory subdomain"/>
    <property type="match status" value="1"/>
</dbReference>
<dbReference type="Proteomes" id="UP000008631">
    <property type="component" value="Chromosome"/>
</dbReference>
<organism evidence="9 10">
    <name type="scientific">Isosphaera pallida (strain ATCC 43644 / DSM 9630 / IS1B)</name>
    <dbReference type="NCBI Taxonomy" id="575540"/>
    <lineage>
        <taxon>Bacteria</taxon>
        <taxon>Pseudomonadati</taxon>
        <taxon>Planctomycetota</taxon>
        <taxon>Planctomycetia</taxon>
        <taxon>Isosphaerales</taxon>
        <taxon>Isosphaeraceae</taxon>
        <taxon>Isosphaera</taxon>
    </lineage>
</organism>
<keyword evidence="10" id="KW-1185">Reference proteome</keyword>
<dbReference type="FunFam" id="3.30.565.10:FF:000003">
    <property type="entry name" value="DNA mismatch repair endonuclease MutL"/>
    <property type="match status" value="1"/>
</dbReference>
<dbReference type="HAMAP" id="MF_00149">
    <property type="entry name" value="DNA_mis_repair"/>
    <property type="match status" value="1"/>
</dbReference>
<feature type="domain" description="MutL C-terminal dimerisation" evidence="7">
    <location>
        <begin position="514"/>
        <end position="656"/>
    </location>
</feature>
<dbReference type="GO" id="GO:0006298">
    <property type="term" value="P:mismatch repair"/>
    <property type="evidence" value="ECO:0007669"/>
    <property type="project" value="UniProtKB-UniRule"/>
</dbReference>
<evidence type="ECO:0000256" key="6">
    <source>
        <dbReference type="SAM" id="MobiDB-lite"/>
    </source>
</evidence>
<dbReference type="InterPro" id="IPR014790">
    <property type="entry name" value="MutL_C"/>
</dbReference>
<evidence type="ECO:0000256" key="2">
    <source>
        <dbReference type="ARBA" id="ARBA00021975"/>
    </source>
</evidence>
<dbReference type="KEGG" id="ipa:Isop_1688"/>
<dbReference type="GO" id="GO:0032300">
    <property type="term" value="C:mismatch repair complex"/>
    <property type="evidence" value="ECO:0007669"/>
    <property type="project" value="InterPro"/>
</dbReference>
<keyword evidence="3 5" id="KW-0227">DNA damage</keyword>
<dbReference type="GO" id="GO:0016887">
    <property type="term" value="F:ATP hydrolysis activity"/>
    <property type="evidence" value="ECO:0007669"/>
    <property type="project" value="InterPro"/>
</dbReference>
<dbReference type="PROSITE" id="PS00058">
    <property type="entry name" value="DNA_MISMATCH_REPAIR_1"/>
    <property type="match status" value="1"/>
</dbReference>
<dbReference type="CDD" id="cd16926">
    <property type="entry name" value="HATPase_MutL-MLH-PMS-like"/>
    <property type="match status" value="1"/>
</dbReference>
<dbReference type="InterPro" id="IPR042120">
    <property type="entry name" value="MutL_C_dimsub"/>
</dbReference>
<dbReference type="Gene3D" id="3.30.565.10">
    <property type="entry name" value="Histidine kinase-like ATPase, C-terminal domain"/>
    <property type="match status" value="1"/>
</dbReference>
<keyword evidence="4 5" id="KW-0234">DNA repair</keyword>
<dbReference type="InterPro" id="IPR014721">
    <property type="entry name" value="Ribsml_uS5_D2-typ_fold_subgr"/>
</dbReference>
<comment type="function">
    <text evidence="5">This protein is involved in the repair of mismatches in DNA. It is required for dam-dependent methyl-directed DNA mismatch repair. May act as a 'molecular matchmaker', a protein that promotes the formation of a stable complex between two or more DNA-binding proteins in an ATP-dependent manner without itself being part of a final effector complex.</text>
</comment>
<dbReference type="CDD" id="cd00782">
    <property type="entry name" value="MutL_Trans"/>
    <property type="match status" value="1"/>
</dbReference>
<feature type="compositionally biased region" description="Polar residues" evidence="6">
    <location>
        <begin position="493"/>
        <end position="510"/>
    </location>
</feature>
<accession>E8R0S6</accession>
<dbReference type="InterPro" id="IPR042121">
    <property type="entry name" value="MutL_C_regsub"/>
</dbReference>
<dbReference type="GO" id="GO:0030983">
    <property type="term" value="F:mismatched DNA binding"/>
    <property type="evidence" value="ECO:0007669"/>
    <property type="project" value="InterPro"/>
</dbReference>
<protein>
    <recommendedName>
        <fullName evidence="2 5">DNA mismatch repair protein MutL</fullName>
    </recommendedName>
</protein>
<dbReference type="HOGENOM" id="CLU_004131_4_2_0"/>
<evidence type="ECO:0000256" key="3">
    <source>
        <dbReference type="ARBA" id="ARBA00022763"/>
    </source>
</evidence>
<dbReference type="AlphaFoldDB" id="E8R0S6"/>
<dbReference type="PANTHER" id="PTHR10073">
    <property type="entry name" value="DNA MISMATCH REPAIR PROTEIN MLH, PMS, MUTL"/>
    <property type="match status" value="1"/>
</dbReference>
<dbReference type="STRING" id="575540.Isop_1688"/>
<feature type="region of interest" description="Disordered" evidence="6">
    <location>
        <begin position="424"/>
        <end position="450"/>
    </location>
</feature>
<dbReference type="GO" id="GO:0140664">
    <property type="term" value="F:ATP-dependent DNA damage sensor activity"/>
    <property type="evidence" value="ECO:0007669"/>
    <property type="project" value="InterPro"/>
</dbReference>
<dbReference type="EMBL" id="CP002353">
    <property type="protein sequence ID" value="ADV62272.1"/>
    <property type="molecule type" value="Genomic_DNA"/>
</dbReference>
<evidence type="ECO:0000313" key="10">
    <source>
        <dbReference type="Proteomes" id="UP000008631"/>
    </source>
</evidence>
<evidence type="ECO:0000256" key="1">
    <source>
        <dbReference type="ARBA" id="ARBA00006082"/>
    </source>
</evidence>
<dbReference type="GO" id="GO:0005524">
    <property type="term" value="F:ATP binding"/>
    <property type="evidence" value="ECO:0007669"/>
    <property type="project" value="InterPro"/>
</dbReference>
<dbReference type="InterPro" id="IPR014762">
    <property type="entry name" value="DNA_mismatch_repair_CS"/>
</dbReference>
<dbReference type="Pfam" id="PF08676">
    <property type="entry name" value="MutL_C"/>
    <property type="match status" value="1"/>
</dbReference>
<dbReference type="InParanoid" id="E8R0S6"/>
<dbReference type="RefSeq" id="WP_013564560.1">
    <property type="nucleotide sequence ID" value="NC_014962.1"/>
</dbReference>
<feature type="region of interest" description="Disordered" evidence="6">
    <location>
        <begin position="462"/>
        <end position="511"/>
    </location>
</feature>
<reference evidence="9 10" key="1">
    <citation type="journal article" date="2011" name="Stand. Genomic Sci.">
        <title>Complete genome sequence of Isosphaera pallida type strain (IS1B).</title>
        <authorList>
            <consortium name="US DOE Joint Genome Institute (JGI-PGF)"/>
            <person name="Goker M."/>
            <person name="Cleland D."/>
            <person name="Saunders E."/>
            <person name="Lapidus A."/>
            <person name="Nolan M."/>
            <person name="Lucas S."/>
            <person name="Hammon N."/>
            <person name="Deshpande S."/>
            <person name="Cheng J.F."/>
            <person name="Tapia R."/>
            <person name="Han C."/>
            <person name="Goodwin L."/>
            <person name="Pitluck S."/>
            <person name="Liolios K."/>
            <person name="Pagani I."/>
            <person name="Ivanova N."/>
            <person name="Mavromatis K."/>
            <person name="Pati A."/>
            <person name="Chen A."/>
            <person name="Palaniappan K."/>
            <person name="Land M."/>
            <person name="Hauser L."/>
            <person name="Chang Y.J."/>
            <person name="Jeffries C.D."/>
            <person name="Detter J.C."/>
            <person name="Beck B."/>
            <person name="Woyke T."/>
            <person name="Bristow J."/>
            <person name="Eisen J.A."/>
            <person name="Markowitz V."/>
            <person name="Hugenholtz P."/>
            <person name="Kyrpides N.C."/>
            <person name="Klenk H.P."/>
        </authorList>
    </citation>
    <scope>NUCLEOTIDE SEQUENCE [LARGE SCALE GENOMIC DNA]</scope>
    <source>
        <strain evidence="10">ATCC 43644 / DSM 9630 / IS1B</strain>
    </source>
</reference>
<comment type="similarity">
    <text evidence="1 5">Belongs to the DNA mismatch repair MutL/HexB family.</text>
</comment>
<dbReference type="Gene3D" id="3.30.1540.20">
    <property type="entry name" value="MutL, C-terminal domain, dimerisation subdomain"/>
    <property type="match status" value="1"/>
</dbReference>
<feature type="compositionally biased region" description="Basic and acidic residues" evidence="6">
    <location>
        <begin position="468"/>
        <end position="479"/>
    </location>
</feature>
<evidence type="ECO:0000256" key="5">
    <source>
        <dbReference type="HAMAP-Rule" id="MF_00149"/>
    </source>
</evidence>